<evidence type="ECO:0000313" key="2">
    <source>
        <dbReference type="Proteomes" id="UP000325440"/>
    </source>
</evidence>
<dbReference type="EMBL" id="CABPRJ010002435">
    <property type="protein sequence ID" value="VVC46111.1"/>
    <property type="molecule type" value="Genomic_DNA"/>
</dbReference>
<sequence>MNKREQLLFTMSAAEVGFRFAQHYNSMLSTNSQDAFMFYDENSDDLIEYFHPLGLFGNTRRICGTTANYGDGWTVQICVFRGLPFEQGTTLRHKNTDNHKPAETNKVIVSNDIANYNKPTHNTVNNKTFTVITTVKCLPKSISKRLTNSTEIVTISEPSLDTVNIDANYEITAYNTSINVKTSATEVGFRFAKRYYAVLTTKPENAYLFYDELGDYRTIYEDGTSVIAKNRKDLNSVLLNSMTLSDIAVKSITTEPCGGSLDELLITVIGIRFKHVFIVHYRPNRELHYAIVKSVKQYFPANRPSRVKTFDVGYNFEENI</sequence>
<proteinExistence type="predicted"/>
<dbReference type="AlphaFoldDB" id="A0A5E4NQE6"/>
<evidence type="ECO:0000313" key="1">
    <source>
        <dbReference type="EMBL" id="VVC46111.1"/>
    </source>
</evidence>
<dbReference type="OrthoDB" id="339151at2759"/>
<dbReference type="Gene3D" id="3.10.450.50">
    <property type="match status" value="1"/>
</dbReference>
<dbReference type="InterPro" id="IPR032710">
    <property type="entry name" value="NTF2-like_dom_sf"/>
</dbReference>
<dbReference type="SUPFAM" id="SSF54427">
    <property type="entry name" value="NTF2-like"/>
    <property type="match status" value="1"/>
</dbReference>
<accession>A0A5E4NQE6</accession>
<organism evidence="1 2">
    <name type="scientific">Cinara cedri</name>
    <dbReference type="NCBI Taxonomy" id="506608"/>
    <lineage>
        <taxon>Eukaryota</taxon>
        <taxon>Metazoa</taxon>
        <taxon>Ecdysozoa</taxon>
        <taxon>Arthropoda</taxon>
        <taxon>Hexapoda</taxon>
        <taxon>Insecta</taxon>
        <taxon>Pterygota</taxon>
        <taxon>Neoptera</taxon>
        <taxon>Paraneoptera</taxon>
        <taxon>Hemiptera</taxon>
        <taxon>Sternorrhyncha</taxon>
        <taxon>Aphidomorpha</taxon>
        <taxon>Aphidoidea</taxon>
        <taxon>Aphididae</taxon>
        <taxon>Lachninae</taxon>
        <taxon>Cinara</taxon>
    </lineage>
</organism>
<name>A0A5E4NQE6_9HEMI</name>
<keyword evidence="2" id="KW-1185">Reference proteome</keyword>
<dbReference type="Proteomes" id="UP000325440">
    <property type="component" value="Unassembled WGS sequence"/>
</dbReference>
<protein>
    <submittedName>
        <fullName evidence="1">NTF2-like domain</fullName>
    </submittedName>
</protein>
<reference evidence="1 2" key="1">
    <citation type="submission" date="2019-08" db="EMBL/GenBank/DDBJ databases">
        <authorList>
            <person name="Alioto T."/>
            <person name="Alioto T."/>
            <person name="Gomez Garrido J."/>
        </authorList>
    </citation>
    <scope>NUCLEOTIDE SEQUENCE [LARGE SCALE GENOMIC DNA]</scope>
</reference>
<gene>
    <name evidence="1" type="ORF">CINCED_3A010069</name>
</gene>